<evidence type="ECO:0000313" key="1">
    <source>
        <dbReference type="EMBL" id="MDR6528584.1"/>
    </source>
</evidence>
<organism evidence="1 2">
    <name type="scientific">Chryseobacterium rhizosphaerae</name>
    <dbReference type="NCBI Taxonomy" id="395937"/>
    <lineage>
        <taxon>Bacteria</taxon>
        <taxon>Pseudomonadati</taxon>
        <taxon>Bacteroidota</taxon>
        <taxon>Flavobacteriia</taxon>
        <taxon>Flavobacteriales</taxon>
        <taxon>Weeksellaceae</taxon>
        <taxon>Chryseobacterium group</taxon>
        <taxon>Chryseobacterium</taxon>
    </lineage>
</organism>
<dbReference type="EMBL" id="JAVDQY010000005">
    <property type="protein sequence ID" value="MDR6528584.1"/>
    <property type="molecule type" value="Genomic_DNA"/>
</dbReference>
<dbReference type="AlphaFoldDB" id="A0AAE3YE01"/>
<proteinExistence type="predicted"/>
<gene>
    <name evidence="1" type="ORF">J2787_004021</name>
</gene>
<dbReference type="Proteomes" id="UP001184861">
    <property type="component" value="Unassembled WGS sequence"/>
</dbReference>
<sequence length="40" mass="4818">MDDHLNNDRRLVFVKRFCFGISAVVNMKLKNNYEINFKNI</sequence>
<protein>
    <submittedName>
        <fullName evidence="1">Uncharacterized protein</fullName>
    </submittedName>
</protein>
<accession>A0AAE3YE01</accession>
<comment type="caution">
    <text evidence="1">The sequence shown here is derived from an EMBL/GenBank/DDBJ whole genome shotgun (WGS) entry which is preliminary data.</text>
</comment>
<name>A0AAE3YE01_9FLAO</name>
<reference evidence="1" key="1">
    <citation type="submission" date="2023-07" db="EMBL/GenBank/DDBJ databases">
        <title>Sorghum-associated microbial communities from plants grown in Nebraska, USA.</title>
        <authorList>
            <person name="Schachtman D."/>
        </authorList>
    </citation>
    <scope>NUCLEOTIDE SEQUENCE</scope>
    <source>
        <strain evidence="1">DS2360</strain>
    </source>
</reference>
<evidence type="ECO:0000313" key="2">
    <source>
        <dbReference type="Proteomes" id="UP001184861"/>
    </source>
</evidence>